<evidence type="ECO:0000313" key="9">
    <source>
        <dbReference type="EMBL" id="MCM2580140.1"/>
    </source>
</evidence>
<feature type="domain" description="Protein kinase" evidence="8">
    <location>
        <begin position="10"/>
        <end position="288"/>
    </location>
</feature>
<dbReference type="Gene3D" id="1.10.510.10">
    <property type="entry name" value="Transferase(Phosphotransferase) domain 1"/>
    <property type="match status" value="1"/>
</dbReference>
<feature type="non-terminal residue" evidence="9">
    <location>
        <position position="332"/>
    </location>
</feature>
<evidence type="ECO:0000256" key="2">
    <source>
        <dbReference type="ARBA" id="ARBA00022527"/>
    </source>
</evidence>
<keyword evidence="9" id="KW-0560">Oxidoreductase</keyword>
<dbReference type="InterPro" id="IPR011009">
    <property type="entry name" value="Kinase-like_dom_sf"/>
</dbReference>
<organism evidence="9 10">
    <name type="scientific">Streptomyces meridianus</name>
    <dbReference type="NCBI Taxonomy" id="2938945"/>
    <lineage>
        <taxon>Bacteria</taxon>
        <taxon>Bacillati</taxon>
        <taxon>Actinomycetota</taxon>
        <taxon>Actinomycetes</taxon>
        <taxon>Kitasatosporales</taxon>
        <taxon>Streptomycetaceae</taxon>
        <taxon>Streptomyces</taxon>
    </lineage>
</organism>
<dbReference type="PANTHER" id="PTHR43289">
    <property type="entry name" value="MITOGEN-ACTIVATED PROTEIN KINASE KINASE KINASE 20-RELATED"/>
    <property type="match status" value="1"/>
</dbReference>
<evidence type="ECO:0000313" key="10">
    <source>
        <dbReference type="Proteomes" id="UP001167160"/>
    </source>
</evidence>
<dbReference type="SUPFAM" id="SSF56112">
    <property type="entry name" value="Protein kinase-like (PK-like)"/>
    <property type="match status" value="1"/>
</dbReference>
<keyword evidence="6 7" id="KW-0067">ATP-binding</keyword>
<feature type="binding site" evidence="7">
    <location>
        <position position="46"/>
    </location>
    <ligand>
        <name>ATP</name>
        <dbReference type="ChEBI" id="CHEBI:30616"/>
    </ligand>
</feature>
<evidence type="ECO:0000256" key="5">
    <source>
        <dbReference type="ARBA" id="ARBA00022777"/>
    </source>
</evidence>
<keyword evidence="9" id="KW-0347">Helicase</keyword>
<dbReference type="InterPro" id="IPR008271">
    <property type="entry name" value="Ser/Thr_kinase_AS"/>
</dbReference>
<dbReference type="InterPro" id="IPR017441">
    <property type="entry name" value="Protein_kinase_ATP_BS"/>
</dbReference>
<evidence type="ECO:0000256" key="1">
    <source>
        <dbReference type="ARBA" id="ARBA00012513"/>
    </source>
</evidence>
<keyword evidence="10" id="KW-1185">Reference proteome</keyword>
<dbReference type="Gene3D" id="3.30.200.20">
    <property type="entry name" value="Phosphorylase Kinase, domain 1"/>
    <property type="match status" value="1"/>
</dbReference>
<dbReference type="EMBL" id="JAMQGM010000051">
    <property type="protein sequence ID" value="MCM2580140.1"/>
    <property type="molecule type" value="Genomic_DNA"/>
</dbReference>
<evidence type="ECO:0000256" key="7">
    <source>
        <dbReference type="PROSITE-ProRule" id="PRU10141"/>
    </source>
</evidence>
<name>A0ABT0XCY5_9ACTN</name>
<dbReference type="PROSITE" id="PS00107">
    <property type="entry name" value="PROTEIN_KINASE_ATP"/>
    <property type="match status" value="1"/>
</dbReference>
<dbReference type="SMART" id="SM00220">
    <property type="entry name" value="S_TKc"/>
    <property type="match status" value="1"/>
</dbReference>
<dbReference type="GO" id="GO:0004674">
    <property type="term" value="F:protein serine/threonine kinase activity"/>
    <property type="evidence" value="ECO:0007669"/>
    <property type="project" value="UniProtKB-KW"/>
</dbReference>
<evidence type="ECO:0000256" key="3">
    <source>
        <dbReference type="ARBA" id="ARBA00022679"/>
    </source>
</evidence>
<dbReference type="Proteomes" id="UP001167160">
    <property type="component" value="Unassembled WGS sequence"/>
</dbReference>
<keyword evidence="3" id="KW-0808">Transferase</keyword>
<dbReference type="InterPro" id="IPR000719">
    <property type="entry name" value="Prot_kinase_dom"/>
</dbReference>
<keyword evidence="5 9" id="KW-0418">Kinase</keyword>
<keyword evidence="4 7" id="KW-0547">Nucleotide-binding</keyword>
<dbReference type="PANTHER" id="PTHR43289:SF6">
    <property type="entry name" value="SERINE_THREONINE-PROTEIN KINASE NEKL-3"/>
    <property type="match status" value="1"/>
</dbReference>
<keyword evidence="9" id="KW-0378">Hydrolase</keyword>
<dbReference type="Pfam" id="PF00069">
    <property type="entry name" value="Pkinase"/>
    <property type="match status" value="1"/>
</dbReference>
<comment type="caution">
    <text evidence="9">The sequence shown here is derived from an EMBL/GenBank/DDBJ whole genome shotgun (WGS) entry which is preliminary data.</text>
</comment>
<keyword evidence="2 9" id="KW-0723">Serine/threonine-protein kinase</keyword>
<dbReference type="EC" id="2.7.11.1" evidence="1"/>
<dbReference type="GO" id="GO:0004386">
    <property type="term" value="F:helicase activity"/>
    <property type="evidence" value="ECO:0007669"/>
    <property type="project" value="UniProtKB-KW"/>
</dbReference>
<dbReference type="RefSeq" id="WP_251418690.1">
    <property type="nucleotide sequence ID" value="NZ_JAMQGM010000051.1"/>
</dbReference>
<proteinExistence type="predicted"/>
<dbReference type="PROSITE" id="PS50011">
    <property type="entry name" value="PROTEIN_KINASE_DOM"/>
    <property type="match status" value="1"/>
</dbReference>
<sequence>MDVECVAGRFRLAGLVGAGNMGEVHRAEDLHASPTASGQERHVAVKTVLRRRSGAPAGTDADAGAVERFAREVRIMRMLDDHPNLPRTIDGGVDGTNGGLPYLVMELLDGRPLSDLVAEENRLPLTWVAAIGAQIANGLAAAHTAGIVHRDLKPANVMLTRGGLVKVLDFGMGRITDDVDGTRLTSTGVTVGTARYMAPEQFEAGLVTQAADLYALGCVLYEALVGVPPFVGDSAYELADRHVNDVPPPLALLRGDVPQGLARLVGRLLAKKPADRPVDAVAVREALLPFADADCAPARLPGWDAFAPVGGLAAALADRLRAPAPPVRRGDA</sequence>
<accession>A0ABT0XCY5</accession>
<gene>
    <name evidence="9" type="ORF">M1E25_22795</name>
</gene>
<dbReference type="PROSITE" id="PS00108">
    <property type="entry name" value="PROTEIN_KINASE_ST"/>
    <property type="match status" value="1"/>
</dbReference>
<dbReference type="GO" id="GO:0016491">
    <property type="term" value="F:oxidoreductase activity"/>
    <property type="evidence" value="ECO:0007669"/>
    <property type="project" value="UniProtKB-KW"/>
</dbReference>
<reference evidence="9" key="1">
    <citation type="journal article" date="2023" name="Int. J. Syst. Evol. Microbiol.">
        <title>Streptomyces meridianus sp. nov. isolated from brackish water of the Tagus estuary in Alcochete, Portugal.</title>
        <authorList>
            <person name="Santos J.D.N."/>
            <person name="Klimek D."/>
            <person name="Calusinska M."/>
            <person name="Lobo Da Cunha A."/>
            <person name="Catita J."/>
            <person name="Goncalves H."/>
            <person name="Gonzalez I."/>
            <person name="Reyes F."/>
            <person name="Lage O.M."/>
        </authorList>
    </citation>
    <scope>NUCLEOTIDE SEQUENCE</scope>
    <source>
        <strain evidence="9">MTZ3.1</strain>
    </source>
</reference>
<evidence type="ECO:0000256" key="6">
    <source>
        <dbReference type="ARBA" id="ARBA00022840"/>
    </source>
</evidence>
<dbReference type="CDD" id="cd14014">
    <property type="entry name" value="STKc_PknB_like"/>
    <property type="match status" value="1"/>
</dbReference>
<evidence type="ECO:0000259" key="8">
    <source>
        <dbReference type="PROSITE" id="PS50011"/>
    </source>
</evidence>
<protein>
    <recommendedName>
        <fullName evidence="1">non-specific serine/threonine protein kinase</fullName>
        <ecNumber evidence="1">2.7.11.1</ecNumber>
    </recommendedName>
</protein>
<evidence type="ECO:0000256" key="4">
    <source>
        <dbReference type="ARBA" id="ARBA00022741"/>
    </source>
</evidence>